<dbReference type="EMBL" id="AP025732">
    <property type="protein sequence ID" value="BDI15403.1"/>
    <property type="molecule type" value="Genomic_DNA"/>
</dbReference>
<name>A0ABN6PWI8_NOSCO</name>
<evidence type="ECO:0000313" key="2">
    <source>
        <dbReference type="EMBL" id="BDI15403.1"/>
    </source>
</evidence>
<dbReference type="InterPro" id="IPR006342">
    <property type="entry name" value="FkbM_mtfrase"/>
</dbReference>
<accession>A0ABN6PWI8</accession>
<dbReference type="Proteomes" id="UP001055453">
    <property type="component" value="Chromosome"/>
</dbReference>
<dbReference type="InterPro" id="IPR029063">
    <property type="entry name" value="SAM-dependent_MTases_sf"/>
</dbReference>
<dbReference type="Pfam" id="PF05050">
    <property type="entry name" value="Methyltransf_21"/>
    <property type="match status" value="1"/>
</dbReference>
<organism evidence="2 3">
    <name type="scientific">Nostoc cf. commune SO-36</name>
    <dbReference type="NCBI Taxonomy" id="449208"/>
    <lineage>
        <taxon>Bacteria</taxon>
        <taxon>Bacillati</taxon>
        <taxon>Cyanobacteriota</taxon>
        <taxon>Cyanophyceae</taxon>
        <taxon>Nostocales</taxon>
        <taxon>Nostocaceae</taxon>
        <taxon>Nostoc</taxon>
    </lineage>
</organism>
<dbReference type="NCBIfam" id="TIGR01444">
    <property type="entry name" value="fkbM_fam"/>
    <property type="match status" value="1"/>
</dbReference>
<sequence length="301" mass="34458">MSMNKLYDTPKCKDLIYDIGMHKGEDSIFYLQKGFRVTAFEADPDLARLCRNRLKEYIDRGEVTIVEGAITNLDSIETGQKVQFYKNLDDSVWGTICVDWAERNTRLCTSSKLLEVNVIDFVSILQQHGIPYYMKIDIEGVDMVCVNVLKLFRERPDYISIESSKTRFTNIKREIDALVELGYDSFQAVEQSSIPYSQSPPYPAKEGSYVDQAFEFGSSGLFGSEIGGRWKSKREILRQYRVIFLAYYLIGDDGIMNQWKFRGSSTIRALTNSFLKLLTKTTVPGWYDTHARHSSVDAGKV</sequence>
<proteinExistence type="predicted"/>
<gene>
    <name evidence="2" type="ORF">ANSO36C_12050</name>
</gene>
<dbReference type="SUPFAM" id="SSF53335">
    <property type="entry name" value="S-adenosyl-L-methionine-dependent methyltransferases"/>
    <property type="match status" value="1"/>
</dbReference>
<reference evidence="2" key="1">
    <citation type="submission" date="2022-04" db="EMBL/GenBank/DDBJ databases">
        <title>Complete genome sequence of a cyanobacterium, Nostoc sp. SO-36, isolated in Antarctica.</title>
        <authorList>
            <person name="Kanesaki Y."/>
            <person name="Effendi D."/>
            <person name="Sakamoto T."/>
            <person name="Ohtani S."/>
            <person name="Awai K."/>
        </authorList>
    </citation>
    <scope>NUCLEOTIDE SEQUENCE</scope>
    <source>
        <strain evidence="2">SO-36</strain>
    </source>
</reference>
<protein>
    <recommendedName>
        <fullName evidence="1">Methyltransferase FkbM domain-containing protein</fullName>
    </recommendedName>
</protein>
<keyword evidence="3" id="KW-1185">Reference proteome</keyword>
<dbReference type="Gene3D" id="3.40.50.150">
    <property type="entry name" value="Vaccinia Virus protein VP39"/>
    <property type="match status" value="1"/>
</dbReference>
<evidence type="ECO:0000259" key="1">
    <source>
        <dbReference type="Pfam" id="PF05050"/>
    </source>
</evidence>
<feature type="domain" description="Methyltransferase FkbM" evidence="1">
    <location>
        <begin position="18"/>
        <end position="183"/>
    </location>
</feature>
<evidence type="ECO:0000313" key="3">
    <source>
        <dbReference type="Proteomes" id="UP001055453"/>
    </source>
</evidence>